<reference evidence="4 5" key="1">
    <citation type="submission" date="2018-12" db="EMBL/GenBank/DDBJ databases">
        <authorList>
            <person name="Toschakov S.V."/>
        </authorList>
    </citation>
    <scope>NUCLEOTIDE SEQUENCE [LARGE SCALE GENOMIC DNA]</scope>
    <source>
        <strain evidence="4 5">GM2012</strain>
    </source>
</reference>
<proteinExistence type="predicted"/>
<dbReference type="EMBL" id="RYZH01000017">
    <property type="protein sequence ID" value="RUL87800.1"/>
    <property type="molecule type" value="Genomic_DNA"/>
</dbReference>
<keyword evidence="5" id="KW-1185">Reference proteome</keyword>
<feature type="compositionally biased region" description="Low complexity" evidence="2">
    <location>
        <begin position="93"/>
        <end position="103"/>
    </location>
</feature>
<accession>A0A432MKK1</accession>
<dbReference type="InterPro" id="IPR023614">
    <property type="entry name" value="Porin_dom_sf"/>
</dbReference>
<dbReference type="Proteomes" id="UP000280296">
    <property type="component" value="Unassembled WGS sequence"/>
</dbReference>
<feature type="chain" id="PRO_5019200084" evidence="3">
    <location>
        <begin position="30"/>
        <end position="585"/>
    </location>
</feature>
<dbReference type="Pfam" id="PF07396">
    <property type="entry name" value="Porin_O_P"/>
    <property type="match status" value="1"/>
</dbReference>
<evidence type="ECO:0000256" key="3">
    <source>
        <dbReference type="SAM" id="SignalP"/>
    </source>
</evidence>
<keyword evidence="1" id="KW-0175">Coiled coil</keyword>
<dbReference type="InterPro" id="IPR010870">
    <property type="entry name" value="Porin_O/P"/>
</dbReference>
<evidence type="ECO:0000313" key="4">
    <source>
        <dbReference type="EMBL" id="RUL87800.1"/>
    </source>
</evidence>
<organism evidence="4 5">
    <name type="scientific">Tautonia sociabilis</name>
    <dbReference type="NCBI Taxonomy" id="2080755"/>
    <lineage>
        <taxon>Bacteria</taxon>
        <taxon>Pseudomonadati</taxon>
        <taxon>Planctomycetota</taxon>
        <taxon>Planctomycetia</taxon>
        <taxon>Isosphaerales</taxon>
        <taxon>Isosphaeraceae</taxon>
        <taxon>Tautonia</taxon>
    </lineage>
</organism>
<sequence>MMPRLPGTVRPRLAALLAAATFLAGLAQAQEPAPAPEGGGTVEERLRRLEELNASLLEQNQALLQRLDDLSTKYDEVMRVVGSASPAPEGTKPDPAVSPAQQPVVPPIPGPNPIGSRGEPATPIDPGEIPQAEAAPPPPFLPGEEAGVPVPGGSLRQYSTGILGNRGEPAALSTERGGLAEGPGEAREFPLEAFYDEGFVLGSDDEEKVPYLLKTNVRMQFRHTGFHRSRPFWIDSAGIVRPILDRNDFEIERGRLSFEGFFYDPDLQFYLNLDIDTDDEHLTVAQDFWINYRFSDALDVYIGKAFVPGSRSWLEGSTRTQFADRSMATTFFRPDRSVGIWALGEPIEKVFYRVMLANGFNTSDLTFREINRQLAYSGSVWSEVIGDFGRGYSDLEWHETLAVRLGNSLTFAPGSPAGVAVAPIGELQFARLSDGTPLLEPGALAPGVTVDDFDLWLYAIDGALKYRGLSINAEYYLRWIQDIQADGPLPIARTNLFDYGFYVQGGYFVVRKRVELIARHSQVNGPFGSGYEYAAGFNWFINGSHYLKFTFDANWLDAIPAQNSGPNYQAGDSGIMFRSQLQIAF</sequence>
<evidence type="ECO:0000313" key="5">
    <source>
        <dbReference type="Proteomes" id="UP000280296"/>
    </source>
</evidence>
<dbReference type="Gene3D" id="2.40.160.10">
    <property type="entry name" value="Porin"/>
    <property type="match status" value="1"/>
</dbReference>
<name>A0A432MKK1_9BACT</name>
<feature type="region of interest" description="Disordered" evidence="2">
    <location>
        <begin position="83"/>
        <end position="135"/>
    </location>
</feature>
<gene>
    <name evidence="4" type="ORF">TsocGM_10595</name>
</gene>
<keyword evidence="3" id="KW-0732">Signal</keyword>
<evidence type="ECO:0000256" key="1">
    <source>
        <dbReference type="SAM" id="Coils"/>
    </source>
</evidence>
<dbReference type="AlphaFoldDB" id="A0A432MKK1"/>
<reference evidence="4 5" key="2">
    <citation type="submission" date="2019-01" db="EMBL/GenBank/DDBJ databases">
        <title>Tautonia sociabilis, a novel thermotolerant planctomycete of Isosphaeraceae family, isolated from a 4000 m deep subterranean habitat.</title>
        <authorList>
            <person name="Kovaleva O.L."/>
            <person name="Elcheninov A.G."/>
            <person name="Van Heerden E."/>
            <person name="Toshchakov S.V."/>
            <person name="Novikov A."/>
            <person name="Bonch-Osmolovskaya E.A."/>
            <person name="Kublanov I.V."/>
        </authorList>
    </citation>
    <scope>NUCLEOTIDE SEQUENCE [LARGE SCALE GENOMIC DNA]</scope>
    <source>
        <strain evidence="4 5">GM2012</strain>
    </source>
</reference>
<feature type="signal peptide" evidence="3">
    <location>
        <begin position="1"/>
        <end position="29"/>
    </location>
</feature>
<protein>
    <submittedName>
        <fullName evidence="4">Porin</fullName>
    </submittedName>
</protein>
<evidence type="ECO:0000256" key="2">
    <source>
        <dbReference type="SAM" id="MobiDB-lite"/>
    </source>
</evidence>
<comment type="caution">
    <text evidence="4">The sequence shown here is derived from an EMBL/GenBank/DDBJ whole genome shotgun (WGS) entry which is preliminary data.</text>
</comment>
<feature type="coiled-coil region" evidence="1">
    <location>
        <begin position="46"/>
        <end position="80"/>
    </location>
</feature>